<feature type="transmembrane region" description="Helical" evidence="1">
    <location>
        <begin position="428"/>
        <end position="448"/>
    </location>
</feature>
<dbReference type="Pfam" id="PF20155">
    <property type="entry name" value="TMP_3"/>
    <property type="match status" value="1"/>
</dbReference>
<dbReference type="RefSeq" id="WP_055155234.1">
    <property type="nucleotide sequence ID" value="NZ_CYZU01000084.1"/>
</dbReference>
<evidence type="ECO:0000259" key="2">
    <source>
        <dbReference type="Pfam" id="PF20155"/>
    </source>
</evidence>
<feature type="domain" description="Tape measure protein N-terminal" evidence="2">
    <location>
        <begin position="65"/>
        <end position="251"/>
    </location>
</feature>
<dbReference type="InterPro" id="IPR013491">
    <property type="entry name" value="Tape_meas_N"/>
</dbReference>
<organism evidence="3 4">
    <name type="scientific">Faecalicatena contorta</name>
    <dbReference type="NCBI Taxonomy" id="39482"/>
    <lineage>
        <taxon>Bacteria</taxon>
        <taxon>Bacillati</taxon>
        <taxon>Bacillota</taxon>
        <taxon>Clostridia</taxon>
        <taxon>Lachnospirales</taxon>
        <taxon>Lachnospiraceae</taxon>
        <taxon>Faecalicatena</taxon>
    </lineage>
</organism>
<dbReference type="AlphaFoldDB" id="A0A174MG58"/>
<feature type="transmembrane region" description="Helical" evidence="1">
    <location>
        <begin position="488"/>
        <end position="508"/>
    </location>
</feature>
<feature type="transmembrane region" description="Helical" evidence="1">
    <location>
        <begin position="545"/>
        <end position="565"/>
    </location>
</feature>
<protein>
    <submittedName>
        <fullName evidence="3">Phage-related protein</fullName>
    </submittedName>
</protein>
<accession>A0A174MG58</accession>
<keyword evidence="1" id="KW-0472">Membrane</keyword>
<dbReference type="Gene3D" id="1.20.120.20">
    <property type="entry name" value="Apolipoprotein"/>
    <property type="match status" value="1"/>
</dbReference>
<feature type="transmembrane region" description="Helical" evidence="1">
    <location>
        <begin position="454"/>
        <end position="476"/>
    </location>
</feature>
<name>A0A174MG58_9FIRM</name>
<feature type="transmembrane region" description="Helical" evidence="1">
    <location>
        <begin position="514"/>
        <end position="533"/>
    </location>
</feature>
<evidence type="ECO:0000313" key="3">
    <source>
        <dbReference type="EMBL" id="CUP33170.1"/>
    </source>
</evidence>
<evidence type="ECO:0000313" key="4">
    <source>
        <dbReference type="Proteomes" id="UP000095544"/>
    </source>
</evidence>
<dbReference type="OrthoDB" id="28713at2"/>
<proteinExistence type="predicted"/>
<sequence>MGDFSVKAILSAVDKNFSSTMKSALGYTNNLKSTLTSGLGFGVLMGAGQAAFSAISGSVSGLAKETINTSDSMQKLQQAMRFSGSSEAEIQRIAGATGSLKTYADKTVFSLQDVMSTFGALSANGIKDADKMTESVGNAVAVFGGGAQEFSAVGLAYSQAMAAGALHAQDWNQILNASPQLAGGLKKELTKLNPVLGEDFKGAMEDGAITADLLGQAMNNIGMTDLAKDAAQSVTTFEGAMGNLEATAQSGMMKLYDTFAKSSVVDAINGLNDKVGAGFDWLAESIPKAIDKISPYWEVLKTNASDIGKAFGDAFGAIGDAFKKIIGVYDAEDAIDKFTNIVEWAKEKLVSFAGFLEEHADTIATVIKALPKLFLAYKGFKVLKGIASFGFTVSDALERLSGKSNDLGKAGKNGKKGTMTLKKGLGSLAKSAGIALIIASLAGLALAIKPLASLGTTAVAPLLAFGAAVGGLAVVFSKTGKQLQKSSNGIAIFAGALSVMALAMTPLASLGTTAIAPLVTFGVVVGGLAVVFANTAKQLQKSSTGIIVFAAAVSVMALAMAPIAAAGTEGAVAMATFGIVVAGLVAVFGFFGNALNAAIPGMLAFGATILMVGAGMALAAVFINALTPFVKQLGDTFSQVADAISDAISQIVSVVGDTLCNVMTTAGDVISQVVDSISEGFETIADGITSVIDAISGGFSRVLDSIAGVIESVGTSARNAGEGFKAVAVGIDMIAELSLIDIAKSLGAVALGIGEISTAGSGLPEVANAMLLIVTSLMVATTGMMAFYNSAIMVSTVATSLQTAVNNIKAAFEGFVIVPPDMSPVTAAFIQVTSAARDTVPALVQAGTQGGAGFSSGLLNGCRMAQNAMNVAVKSIIATAQTIVPGLTIAAQSAMNSFNRELSAGFKNAESIAQSGAMSIVSAMDGVPDRMYSCGYYIGIGLANGMRSTLGEVRAVATQLAAAAEAAVIAKSKIGSPSRVFKELGAFVGEGFAIGIESMNRQVEKASENMVSIPSIDTRRDIERYYSKISAKRSLNDDYSYNQTVYVNAEVTSVMDGKKVGYGSAKYVQEKNKKDEKIRNRINYGNR</sequence>
<reference evidence="3 4" key="1">
    <citation type="submission" date="2015-09" db="EMBL/GenBank/DDBJ databases">
        <authorList>
            <consortium name="Pathogen Informatics"/>
        </authorList>
    </citation>
    <scope>NUCLEOTIDE SEQUENCE [LARGE SCALE GENOMIC DNA]</scope>
    <source>
        <strain evidence="3 4">2789STDY5834876</strain>
    </source>
</reference>
<evidence type="ECO:0000256" key="1">
    <source>
        <dbReference type="SAM" id="Phobius"/>
    </source>
</evidence>
<dbReference type="EMBL" id="CYZU01000084">
    <property type="protein sequence ID" value="CUP33170.1"/>
    <property type="molecule type" value="Genomic_DNA"/>
</dbReference>
<gene>
    <name evidence="3" type="ORF">ERS852491_04877</name>
</gene>
<keyword evidence="1" id="KW-0812">Transmembrane</keyword>
<feature type="transmembrane region" description="Helical" evidence="1">
    <location>
        <begin position="603"/>
        <end position="623"/>
    </location>
</feature>
<feature type="transmembrane region" description="Helical" evidence="1">
    <location>
        <begin position="571"/>
        <end position="591"/>
    </location>
</feature>
<dbReference type="STRING" id="39482.ERS852491_04877"/>
<keyword evidence="1" id="KW-1133">Transmembrane helix</keyword>
<dbReference type="Proteomes" id="UP000095544">
    <property type="component" value="Unassembled WGS sequence"/>
</dbReference>
<dbReference type="NCBIfam" id="TIGR02675">
    <property type="entry name" value="tape_meas_nterm"/>
    <property type="match status" value="1"/>
</dbReference>